<feature type="region of interest" description="Disordered" evidence="1">
    <location>
        <begin position="142"/>
        <end position="169"/>
    </location>
</feature>
<evidence type="ECO:0000256" key="1">
    <source>
        <dbReference type="SAM" id="MobiDB-lite"/>
    </source>
</evidence>
<keyword evidence="4" id="KW-1185">Reference proteome</keyword>
<evidence type="ECO:0008006" key="5">
    <source>
        <dbReference type="Google" id="ProtNLM"/>
    </source>
</evidence>
<evidence type="ECO:0000256" key="2">
    <source>
        <dbReference type="SAM" id="Phobius"/>
    </source>
</evidence>
<feature type="transmembrane region" description="Helical" evidence="2">
    <location>
        <begin position="16"/>
        <end position="35"/>
    </location>
</feature>
<keyword evidence="2" id="KW-1133">Transmembrane helix</keyword>
<sequence length="169" mass="18639">MNQQPARHHVVPPASLRAFLGLVLQALASFLDLLAGLRRALVYGLASFFCRALWFLTAVEHRHQKADGDDRCGPFERSVHGVSWLWGSVKQYGLLADFMPDHAAHRSATDRPDSAPARQHGAAHCANARTDRGAFILRRHPRTAAQSQQAHGSGNRGENSLFDVHDATF</sequence>
<proteinExistence type="predicted"/>
<protein>
    <recommendedName>
        <fullName evidence="5">Transposase</fullName>
    </recommendedName>
</protein>
<gene>
    <name evidence="3" type="ORF">THICB1_110236</name>
</gene>
<dbReference type="EMBL" id="CTRI01000003">
    <property type="protein sequence ID" value="CQR27849.1"/>
    <property type="molecule type" value="Genomic_DNA"/>
</dbReference>
<keyword evidence="2" id="KW-0812">Transmembrane</keyword>
<reference evidence="3 4" key="1">
    <citation type="submission" date="2015-03" db="EMBL/GenBank/DDBJ databases">
        <authorList>
            <person name="Regsiter A."/>
            <person name="william w."/>
        </authorList>
    </citation>
    <scope>NUCLEOTIDE SEQUENCE [LARGE SCALE GENOMIC DNA]</scope>
    <source>
        <strain evidence="3 4">CB1</strain>
    </source>
</reference>
<feature type="compositionally biased region" description="Polar residues" evidence="1">
    <location>
        <begin position="144"/>
        <end position="158"/>
    </location>
</feature>
<keyword evidence="2" id="KW-0472">Membrane</keyword>
<evidence type="ECO:0000313" key="4">
    <source>
        <dbReference type="Proteomes" id="UP000078599"/>
    </source>
</evidence>
<evidence type="ECO:0000313" key="3">
    <source>
        <dbReference type="EMBL" id="CQR27849.1"/>
    </source>
</evidence>
<dbReference type="Proteomes" id="UP000078599">
    <property type="component" value="Unassembled WGS sequence"/>
</dbReference>
<name>A0ABM9T410_THIA3</name>
<organism evidence="3 4">
    <name type="scientific">Thiomonas arsenitoxydans (strain DSM 22701 / CIP 110005 / 3As)</name>
    <dbReference type="NCBI Taxonomy" id="426114"/>
    <lineage>
        <taxon>Bacteria</taxon>
        <taxon>Pseudomonadati</taxon>
        <taxon>Pseudomonadota</taxon>
        <taxon>Betaproteobacteria</taxon>
        <taxon>Burkholderiales</taxon>
        <taxon>Thiomonas</taxon>
    </lineage>
</organism>
<comment type="caution">
    <text evidence="3">The sequence shown here is derived from an EMBL/GenBank/DDBJ whole genome shotgun (WGS) entry which is preliminary data.</text>
</comment>
<accession>A0ABM9T410</accession>